<keyword evidence="3" id="KW-0804">Transcription</keyword>
<evidence type="ECO:0000256" key="1">
    <source>
        <dbReference type="ARBA" id="ARBA00023015"/>
    </source>
</evidence>
<evidence type="ECO:0000313" key="6">
    <source>
        <dbReference type="EMBL" id="GGA78704.1"/>
    </source>
</evidence>
<keyword evidence="7" id="KW-1185">Reference proteome</keyword>
<dbReference type="InterPro" id="IPR036390">
    <property type="entry name" value="WH_DNA-bd_sf"/>
</dbReference>
<dbReference type="InterPro" id="IPR036388">
    <property type="entry name" value="WH-like_DNA-bd_sf"/>
</dbReference>
<dbReference type="PANTHER" id="PTHR42756:SF1">
    <property type="entry name" value="TRANSCRIPTIONAL REPRESSOR OF EMRAB OPERON"/>
    <property type="match status" value="1"/>
</dbReference>
<gene>
    <name evidence="6" type="ORF">GCM10011507_32420</name>
</gene>
<protein>
    <recommendedName>
        <fullName evidence="5">HTH marR-type domain-containing protein</fullName>
    </recommendedName>
</protein>
<organism evidence="6 7">
    <name type="scientific">Edaphobacter acidisoli</name>
    <dbReference type="NCBI Taxonomy" id="2040573"/>
    <lineage>
        <taxon>Bacteria</taxon>
        <taxon>Pseudomonadati</taxon>
        <taxon>Acidobacteriota</taxon>
        <taxon>Terriglobia</taxon>
        <taxon>Terriglobales</taxon>
        <taxon>Acidobacteriaceae</taxon>
        <taxon>Edaphobacter</taxon>
    </lineage>
</organism>
<evidence type="ECO:0000256" key="2">
    <source>
        <dbReference type="ARBA" id="ARBA00023125"/>
    </source>
</evidence>
<dbReference type="Gene3D" id="1.10.10.10">
    <property type="entry name" value="Winged helix-like DNA-binding domain superfamily/Winged helix DNA-binding domain"/>
    <property type="match status" value="1"/>
</dbReference>
<feature type="region of interest" description="Disordered" evidence="4">
    <location>
        <begin position="67"/>
        <end position="86"/>
    </location>
</feature>
<dbReference type="EMBL" id="BMJB01000003">
    <property type="protein sequence ID" value="GGA78704.1"/>
    <property type="molecule type" value="Genomic_DNA"/>
</dbReference>
<dbReference type="Proteomes" id="UP000648801">
    <property type="component" value="Unassembled WGS sequence"/>
</dbReference>
<evidence type="ECO:0000256" key="4">
    <source>
        <dbReference type="SAM" id="MobiDB-lite"/>
    </source>
</evidence>
<dbReference type="AlphaFoldDB" id="A0A916S041"/>
<dbReference type="SMART" id="SM00347">
    <property type="entry name" value="HTH_MARR"/>
    <property type="match status" value="1"/>
</dbReference>
<proteinExistence type="predicted"/>
<feature type="domain" description="HTH marR-type" evidence="5">
    <location>
        <begin position="1"/>
        <end position="115"/>
    </location>
</feature>
<sequence length="120" mass="13457">MYNRELRPSGLELSQYTLLMSLGLAGEITQKGLGKLLAMDSTTLTRTLVSLVERGWVSVEEGEDRREKRLALSSSGRRKLEQARPHWERAQRKLSEGLGDRDWELMGKLLTSVAETAGQA</sequence>
<evidence type="ECO:0000313" key="7">
    <source>
        <dbReference type="Proteomes" id="UP000648801"/>
    </source>
</evidence>
<comment type="caution">
    <text evidence="6">The sequence shown here is derived from an EMBL/GenBank/DDBJ whole genome shotgun (WGS) entry which is preliminary data.</text>
</comment>
<dbReference type="PANTHER" id="PTHR42756">
    <property type="entry name" value="TRANSCRIPTIONAL REGULATOR, MARR"/>
    <property type="match status" value="1"/>
</dbReference>
<reference evidence="6" key="1">
    <citation type="journal article" date="2014" name="Int. J. Syst. Evol. Microbiol.">
        <title>Complete genome sequence of Corynebacterium casei LMG S-19264T (=DSM 44701T), isolated from a smear-ripened cheese.</title>
        <authorList>
            <consortium name="US DOE Joint Genome Institute (JGI-PGF)"/>
            <person name="Walter F."/>
            <person name="Albersmeier A."/>
            <person name="Kalinowski J."/>
            <person name="Ruckert C."/>
        </authorList>
    </citation>
    <scope>NUCLEOTIDE SEQUENCE</scope>
    <source>
        <strain evidence="6">CGMCC 1.15447</strain>
    </source>
</reference>
<dbReference type="GO" id="GO:0003677">
    <property type="term" value="F:DNA binding"/>
    <property type="evidence" value="ECO:0007669"/>
    <property type="project" value="UniProtKB-KW"/>
</dbReference>
<dbReference type="PROSITE" id="PS50995">
    <property type="entry name" value="HTH_MARR_2"/>
    <property type="match status" value="1"/>
</dbReference>
<dbReference type="SUPFAM" id="SSF46785">
    <property type="entry name" value="Winged helix' DNA-binding domain"/>
    <property type="match status" value="1"/>
</dbReference>
<accession>A0A916S041</accession>
<keyword evidence="1" id="KW-0805">Transcription regulation</keyword>
<dbReference type="InterPro" id="IPR000835">
    <property type="entry name" value="HTH_MarR-typ"/>
</dbReference>
<dbReference type="GO" id="GO:0003700">
    <property type="term" value="F:DNA-binding transcription factor activity"/>
    <property type="evidence" value="ECO:0007669"/>
    <property type="project" value="InterPro"/>
</dbReference>
<dbReference type="Pfam" id="PF12802">
    <property type="entry name" value="MarR_2"/>
    <property type="match status" value="1"/>
</dbReference>
<name>A0A916S041_9BACT</name>
<keyword evidence="2" id="KW-0238">DNA-binding</keyword>
<reference evidence="6" key="2">
    <citation type="submission" date="2020-09" db="EMBL/GenBank/DDBJ databases">
        <authorList>
            <person name="Sun Q."/>
            <person name="Zhou Y."/>
        </authorList>
    </citation>
    <scope>NUCLEOTIDE SEQUENCE</scope>
    <source>
        <strain evidence="6">CGMCC 1.15447</strain>
    </source>
</reference>
<evidence type="ECO:0000256" key="3">
    <source>
        <dbReference type="ARBA" id="ARBA00023163"/>
    </source>
</evidence>
<evidence type="ECO:0000259" key="5">
    <source>
        <dbReference type="PROSITE" id="PS50995"/>
    </source>
</evidence>